<accession>V5X6C3</accession>
<feature type="chain" id="PRO_5004742411" description="PE-PPE domain-containing protein" evidence="2">
    <location>
        <begin position="22"/>
        <end position="416"/>
    </location>
</feature>
<organism evidence="4 5">
    <name type="scientific">Mycolicibacterium neoaurum VKM Ac-1815D</name>
    <dbReference type="NCBI Taxonomy" id="700508"/>
    <lineage>
        <taxon>Bacteria</taxon>
        <taxon>Bacillati</taxon>
        <taxon>Actinomycetota</taxon>
        <taxon>Actinomycetes</taxon>
        <taxon>Mycobacteriales</taxon>
        <taxon>Mycobacteriaceae</taxon>
        <taxon>Mycolicibacterium</taxon>
    </lineage>
</organism>
<evidence type="ECO:0000313" key="4">
    <source>
        <dbReference type="EMBL" id="AHC23231.1"/>
    </source>
</evidence>
<feature type="domain" description="PE-PPE" evidence="3">
    <location>
        <begin position="61"/>
        <end position="276"/>
    </location>
</feature>
<dbReference type="Gene3D" id="3.40.50.1820">
    <property type="entry name" value="alpha/beta hydrolase"/>
    <property type="match status" value="1"/>
</dbReference>
<keyword evidence="2" id="KW-0732">Signal</keyword>
<feature type="compositionally biased region" description="Basic and acidic residues" evidence="1">
    <location>
        <begin position="372"/>
        <end position="394"/>
    </location>
</feature>
<proteinExistence type="predicted"/>
<dbReference type="InterPro" id="IPR029058">
    <property type="entry name" value="AB_hydrolase_fold"/>
</dbReference>
<keyword evidence="5" id="KW-1185">Reference proteome</keyword>
<reference evidence="4 5" key="1">
    <citation type="journal article" date="2014" name="Genome Announc.">
        <title>Complete Genome Sequence of Sterol-Transforming Mycobacterium neoaurum Strain VKM Ac-1815D.</title>
        <authorList>
            <person name="Shtratnikova V.Y."/>
            <person name="Bragin E.Y."/>
            <person name="Dovbnya D.V."/>
            <person name="Pekov Y.A."/>
            <person name="Schelkunov M.I."/>
            <person name="Strizhov N."/>
            <person name="Ivashina T.V."/>
            <person name="Ashapkin V.V."/>
            <person name="Donova M.V."/>
        </authorList>
    </citation>
    <scope>NUCLEOTIDE SEQUENCE [LARGE SCALE GENOMIC DNA]</scope>
    <source>
        <strain evidence="4 5">VKM Ac-1815D</strain>
    </source>
</reference>
<evidence type="ECO:0000256" key="1">
    <source>
        <dbReference type="SAM" id="MobiDB-lite"/>
    </source>
</evidence>
<dbReference type="Pfam" id="PF08237">
    <property type="entry name" value="PE-PPE"/>
    <property type="match status" value="1"/>
</dbReference>
<gene>
    <name evidence="4" type="ORF">D174_00880</name>
</gene>
<dbReference type="SUPFAM" id="SSF53474">
    <property type="entry name" value="alpha/beta-Hydrolases"/>
    <property type="match status" value="1"/>
</dbReference>
<feature type="region of interest" description="Disordered" evidence="1">
    <location>
        <begin position="303"/>
        <end position="323"/>
    </location>
</feature>
<feature type="region of interest" description="Disordered" evidence="1">
    <location>
        <begin position="338"/>
        <end position="416"/>
    </location>
</feature>
<dbReference type="Proteomes" id="UP000018763">
    <property type="component" value="Chromosome"/>
</dbReference>
<evidence type="ECO:0000259" key="3">
    <source>
        <dbReference type="Pfam" id="PF08237"/>
    </source>
</evidence>
<evidence type="ECO:0000313" key="5">
    <source>
        <dbReference type="Proteomes" id="UP000018763"/>
    </source>
</evidence>
<sequence>MGLASVLTLAVGLSQAAPVLASSTYYLEGTRIGNTTGHQSPQDFATDMYTGAGLSAPGDFRQVDYPAAIGPFSSGGLRDATWNTSVGRGVANLGEQPVAGDTVFGYSQGAVVASAYKGGHRANGVNYVLVENPGRPNGGIMARFGGLYVPLLDITFSGPTPVVRDPQPGAGTTVDIARQYDGWADFPTYPLNLLATANAILGIIYLHGGTQDLDATALSSIDTGDPHYYQQRGDTTYYLIPTERLPLLMPLRGILPDLLLDAIERPLRALVELGYDRSDYSRPTGAALLPPLGAMFASQAPAQPAPAALEPKPVADTTAVDSSAPIVERTRGLRAGFGARVNTAGRETESLDDTDIADPTDPADPTGLADVAGHETDHEGGDGIEVRTPEEPEPGRAASSGPSGADTAPEPPAGES</sequence>
<evidence type="ECO:0000256" key="2">
    <source>
        <dbReference type="SAM" id="SignalP"/>
    </source>
</evidence>
<dbReference type="AlphaFoldDB" id="V5X6C3"/>
<name>V5X6C3_MYCNE</name>
<dbReference type="EMBL" id="CP006936">
    <property type="protein sequence ID" value="AHC23231.1"/>
    <property type="molecule type" value="Genomic_DNA"/>
</dbReference>
<protein>
    <recommendedName>
        <fullName evidence="3">PE-PPE domain-containing protein</fullName>
    </recommendedName>
</protein>
<dbReference type="InterPro" id="IPR013228">
    <property type="entry name" value="PE-PPE_C"/>
</dbReference>
<feature type="compositionally biased region" description="Low complexity" evidence="1">
    <location>
        <begin position="359"/>
        <end position="370"/>
    </location>
</feature>
<feature type="signal peptide" evidence="2">
    <location>
        <begin position="1"/>
        <end position="21"/>
    </location>
</feature>